<comment type="caution">
    <text evidence="6">The sequence shown here is derived from an EMBL/GenBank/DDBJ whole genome shotgun (WGS) entry which is preliminary data.</text>
</comment>
<sequence>MSEFGLTSIAGRSSRDLPCRSRASQYVNSMGINAFERRKPEGLAPEATKSEIAHCNDFGMGAPDRSPATSNSMQRVKVYRLNDDGKWDDQGTGHVTVDYLERSEELGLCVVDEEDSETLLLHRISSDDIYRKQEDTIISWRDPEYSTELALSFQETTGCAYIWDHICNAQRNLHFNSLNNDTFHSMNSELRELPAIELSTLPLILKVVTESGITDQMRLMELIVANQDFFKKLMDIFHICEDLENLDGLHMIYKIVRGIIMLNSSQIFEKIFGDELIMDIIGSLEYDPEVDHVQHHRNFLKEHVIFKEAIPIKDPLVLSKIHQTYRIGYLKDVVLARVLDESTIANLNSIIHANNALVVSLLKDDNTFIQELFVKLKLPTTSEVSKKNLVHFLHEFCSLSKNLQMVQQLRLFRDLMNEGIFDVIADVLQSPDKKFVLTGTDILVLFLNQDPNLLRSYVVRKEGIPLLGLLVEGLITDFGEEMHCQFFEILRCLLDSYSLSGAAQREAVVEIFYENHLGKLIDVIAVSCPSEGLHTLSNKIGHSRVLKNQSIVKPEILSNLCELLCFCVLHHPYKIKSNFLVNNVIDKVLLLTQRKEKYLVVAAVRFVRTILSRHDDDLVNHFIKNNLLKPIIDAFIANGNRYNLLNSAVLDLFEYICKENLKSLFKYIVGSFWNQLVQFEYLATIQSLKVKYEQCLEDFSTRGTTTNVLDPRKRIEERALEKEEEDYFNGESDEEDTATASVSNVQKSQSLPVLCNGVAASYPPRSPQPGGGLVDYDDEEDDENYRPPPRKQSETVDEDEGSLHTLRLKRRPVHKDKEAKKQRLGRNPKMSNGVFAALCSTLSHTVLPDKVTAISQQPKPHLIDPNNSSDHESPKGQDQNALRTATDSNSSLDKENHTEKPPISSKCSDQLLNPSENRQVIASSFHFRLPCEYASCENEPGLVLDRPVRRGASPGMNWHQKGQGGGS</sequence>
<evidence type="ECO:0000313" key="6">
    <source>
        <dbReference type="EMBL" id="KAG6594007.1"/>
    </source>
</evidence>
<dbReference type="GO" id="GO:0005654">
    <property type="term" value="C:nucleoplasm"/>
    <property type="evidence" value="ECO:0007669"/>
    <property type="project" value="TreeGrafter"/>
</dbReference>
<dbReference type="InterPro" id="IPR006887">
    <property type="entry name" value="P4R3-like_central_dom"/>
</dbReference>
<gene>
    <name evidence="6" type="primary">smek1</name>
    <name evidence="6" type="ORF">SDJN03_13483</name>
</gene>
<dbReference type="InterPro" id="IPR051137">
    <property type="entry name" value="PP4R3-like"/>
</dbReference>
<feature type="compositionally biased region" description="Acidic residues" evidence="3">
    <location>
        <begin position="722"/>
        <end position="737"/>
    </location>
</feature>
<evidence type="ECO:0000256" key="2">
    <source>
        <dbReference type="ARBA" id="ARBA00023242"/>
    </source>
</evidence>
<dbReference type="InterPro" id="IPR055236">
    <property type="entry name" value="EVH1_PP4R3"/>
</dbReference>
<feature type="region of interest" description="Disordered" evidence="3">
    <location>
        <begin position="720"/>
        <end position="745"/>
    </location>
</feature>
<feature type="region of interest" description="Disordered" evidence="3">
    <location>
        <begin position="945"/>
        <end position="967"/>
    </location>
</feature>
<keyword evidence="7" id="KW-1185">Reference proteome</keyword>
<dbReference type="PANTHER" id="PTHR23318:SF0">
    <property type="entry name" value="SERINE_THREONINE-PROTEIN PHOSPHATASE 4 REGULATORY SUBUNIT 3"/>
    <property type="match status" value="1"/>
</dbReference>
<evidence type="ECO:0000256" key="1">
    <source>
        <dbReference type="ARBA" id="ARBA00004123"/>
    </source>
</evidence>
<protein>
    <submittedName>
        <fullName evidence="6">Serine/threonine-protein phosphatase 4 regulatory subunit 3</fullName>
    </submittedName>
</protein>
<accession>A0AAV6NBM6</accession>
<reference evidence="6 7" key="1">
    <citation type="journal article" date="2021" name="Hortic Res">
        <title>The domestication of Cucurbita argyrosperma as revealed by the genome of its wild relative.</title>
        <authorList>
            <person name="Barrera-Redondo J."/>
            <person name="Sanchez-de la Vega G."/>
            <person name="Aguirre-Liguori J.A."/>
            <person name="Castellanos-Morales G."/>
            <person name="Gutierrez-Guerrero Y.T."/>
            <person name="Aguirre-Dugua X."/>
            <person name="Aguirre-Planter E."/>
            <person name="Tenaillon M.I."/>
            <person name="Lira-Saade R."/>
            <person name="Eguiarte L.E."/>
        </authorList>
    </citation>
    <scope>NUCLEOTIDE SEQUENCE [LARGE SCALE GENOMIC DNA]</scope>
    <source>
        <strain evidence="6">JBR-2021</strain>
    </source>
</reference>
<dbReference type="GO" id="GO:0072542">
    <property type="term" value="F:protein phosphatase activator activity"/>
    <property type="evidence" value="ECO:0007669"/>
    <property type="project" value="TreeGrafter"/>
</dbReference>
<dbReference type="EMBL" id="JAGKQH010000008">
    <property type="protein sequence ID" value="KAG6594007.1"/>
    <property type="molecule type" value="Genomic_DNA"/>
</dbReference>
<feature type="region of interest" description="Disordered" evidence="3">
    <location>
        <begin position="758"/>
        <end position="829"/>
    </location>
</feature>
<feature type="region of interest" description="Disordered" evidence="3">
    <location>
        <begin position="856"/>
        <end position="911"/>
    </location>
</feature>
<feature type="domain" description="Serine/threonine-protein phosphatase 4 regulatory subunit 3-like central" evidence="4">
    <location>
        <begin position="206"/>
        <end position="694"/>
    </location>
</feature>
<proteinExistence type="predicted"/>
<comment type="subcellular location">
    <subcellularLocation>
        <location evidence="1">Nucleus</location>
    </subcellularLocation>
</comment>
<organism evidence="6 7">
    <name type="scientific">Cucurbita argyrosperma subsp. sororia</name>
    <dbReference type="NCBI Taxonomy" id="37648"/>
    <lineage>
        <taxon>Eukaryota</taxon>
        <taxon>Viridiplantae</taxon>
        <taxon>Streptophyta</taxon>
        <taxon>Embryophyta</taxon>
        <taxon>Tracheophyta</taxon>
        <taxon>Spermatophyta</taxon>
        <taxon>Magnoliopsida</taxon>
        <taxon>eudicotyledons</taxon>
        <taxon>Gunneridae</taxon>
        <taxon>Pentapetalae</taxon>
        <taxon>rosids</taxon>
        <taxon>fabids</taxon>
        <taxon>Cucurbitales</taxon>
        <taxon>Cucurbitaceae</taxon>
        <taxon>Cucurbiteae</taxon>
        <taxon>Cucurbita</taxon>
    </lineage>
</organism>
<feature type="compositionally biased region" description="Polar residues" evidence="3">
    <location>
        <begin position="876"/>
        <end position="891"/>
    </location>
</feature>
<feature type="non-terminal residue" evidence="6">
    <location>
        <position position="1"/>
    </location>
</feature>
<dbReference type="GO" id="GO:0030289">
    <property type="term" value="C:protein phosphatase 4 complex"/>
    <property type="evidence" value="ECO:0007669"/>
    <property type="project" value="TreeGrafter"/>
</dbReference>
<dbReference type="Proteomes" id="UP000685013">
    <property type="component" value="Chromosome 8"/>
</dbReference>
<evidence type="ECO:0000259" key="5">
    <source>
        <dbReference type="Pfam" id="PF22972"/>
    </source>
</evidence>
<dbReference type="Pfam" id="PF22972">
    <property type="entry name" value="EVH1_PP4R3"/>
    <property type="match status" value="1"/>
</dbReference>
<keyword evidence="2" id="KW-0539">Nucleus</keyword>
<dbReference type="PANTHER" id="PTHR23318">
    <property type="entry name" value="ATP SYNTHASE GAMMA-RELATED"/>
    <property type="match status" value="1"/>
</dbReference>
<name>A0AAV6NBM6_9ROSI</name>
<evidence type="ECO:0000256" key="3">
    <source>
        <dbReference type="SAM" id="MobiDB-lite"/>
    </source>
</evidence>
<feature type="domain" description="PP4R3 EVH1-like" evidence="5">
    <location>
        <begin position="74"/>
        <end position="173"/>
    </location>
</feature>
<dbReference type="Pfam" id="PF04802">
    <property type="entry name" value="PP4R3"/>
    <property type="match status" value="1"/>
</dbReference>
<evidence type="ECO:0000313" key="7">
    <source>
        <dbReference type="Proteomes" id="UP000685013"/>
    </source>
</evidence>
<dbReference type="AlphaFoldDB" id="A0AAV6NBM6"/>
<evidence type="ECO:0000259" key="4">
    <source>
        <dbReference type="Pfam" id="PF04802"/>
    </source>
</evidence>